<proteinExistence type="predicted"/>
<feature type="non-terminal residue" evidence="2">
    <location>
        <position position="235"/>
    </location>
</feature>
<evidence type="ECO:0008006" key="3">
    <source>
        <dbReference type="Google" id="ProtNLM"/>
    </source>
</evidence>
<name>A0A382GQ77_9ZZZZ</name>
<dbReference type="EMBL" id="UINC01056810">
    <property type="protein sequence ID" value="SVB77286.1"/>
    <property type="molecule type" value="Genomic_DNA"/>
</dbReference>
<feature type="region of interest" description="Disordered" evidence="1">
    <location>
        <begin position="201"/>
        <end position="235"/>
    </location>
</feature>
<evidence type="ECO:0000256" key="1">
    <source>
        <dbReference type="SAM" id="MobiDB-lite"/>
    </source>
</evidence>
<feature type="region of interest" description="Disordered" evidence="1">
    <location>
        <begin position="54"/>
        <end position="92"/>
    </location>
</feature>
<protein>
    <recommendedName>
        <fullName evidence="3">Type II secretion system protein GspC N-terminal domain-containing protein</fullName>
    </recommendedName>
</protein>
<feature type="compositionally biased region" description="Basic and acidic residues" evidence="1">
    <location>
        <begin position="217"/>
        <end position="235"/>
    </location>
</feature>
<dbReference type="Gene3D" id="2.30.30.830">
    <property type="match status" value="1"/>
</dbReference>
<accession>A0A382GQ77</accession>
<gene>
    <name evidence="2" type="ORF">METZ01_LOCUS230140</name>
</gene>
<sequence>MKARLKLVRLVFSLVVLLVFTSQFRAISAEGDGSADAEGKIKFNKKNEKNKSLKVQKATVNLDQNDQREEEKRKKTAEPVQEKDSRREQVRENGLDGNRKVNFRSISTESGEEYYKVIVDNNLFRPLGWRPPNNKPRYTLIGTWISSNSMIAKALILEQRSNQTYYVSIGEKVGEATVESIKSDQVSLDLSGDIKMVKSESMQFLSGGEKNRKRGGKDKESKSKGKAREDGDEKR</sequence>
<evidence type="ECO:0000313" key="2">
    <source>
        <dbReference type="EMBL" id="SVB77286.1"/>
    </source>
</evidence>
<dbReference type="AlphaFoldDB" id="A0A382GQ77"/>
<organism evidence="2">
    <name type="scientific">marine metagenome</name>
    <dbReference type="NCBI Taxonomy" id="408172"/>
    <lineage>
        <taxon>unclassified sequences</taxon>
        <taxon>metagenomes</taxon>
        <taxon>ecological metagenomes</taxon>
    </lineage>
</organism>
<feature type="compositionally biased region" description="Basic and acidic residues" evidence="1">
    <location>
        <begin position="65"/>
        <end position="92"/>
    </location>
</feature>
<reference evidence="2" key="1">
    <citation type="submission" date="2018-05" db="EMBL/GenBank/DDBJ databases">
        <authorList>
            <person name="Lanie J.A."/>
            <person name="Ng W.-L."/>
            <person name="Kazmierczak K.M."/>
            <person name="Andrzejewski T.M."/>
            <person name="Davidsen T.M."/>
            <person name="Wayne K.J."/>
            <person name="Tettelin H."/>
            <person name="Glass J.I."/>
            <person name="Rusch D."/>
            <person name="Podicherti R."/>
            <person name="Tsui H.-C.T."/>
            <person name="Winkler M.E."/>
        </authorList>
    </citation>
    <scope>NUCLEOTIDE SEQUENCE</scope>
</reference>